<sequence length="65" mass="7750">MFFEKPIITRLIRKGNRTGSVACRERRKSVSYQTATERQGETMDMRMKTELFERQSELLYLKAMT</sequence>
<proteinExistence type="predicted"/>
<dbReference type="EMBL" id="QRZA01000007">
    <property type="protein sequence ID" value="RGV34516.1"/>
    <property type="molecule type" value="Genomic_DNA"/>
</dbReference>
<dbReference type="Proteomes" id="UP000283589">
    <property type="component" value="Unassembled WGS sequence"/>
</dbReference>
<evidence type="ECO:0000313" key="2">
    <source>
        <dbReference type="Proteomes" id="UP000283589"/>
    </source>
</evidence>
<protein>
    <submittedName>
        <fullName evidence="1">Uncharacterized protein</fullName>
    </submittedName>
</protein>
<dbReference type="AlphaFoldDB" id="A0A412X2G3"/>
<dbReference type="RefSeq" id="WP_117722904.1">
    <property type="nucleotide sequence ID" value="NZ_QRZA01000007.1"/>
</dbReference>
<organism evidence="1 2">
    <name type="scientific">Butyricimonas virosa</name>
    <dbReference type="NCBI Taxonomy" id="544645"/>
    <lineage>
        <taxon>Bacteria</taxon>
        <taxon>Pseudomonadati</taxon>
        <taxon>Bacteroidota</taxon>
        <taxon>Bacteroidia</taxon>
        <taxon>Bacteroidales</taxon>
        <taxon>Odoribacteraceae</taxon>
        <taxon>Butyricimonas</taxon>
    </lineage>
</organism>
<evidence type="ECO:0000313" key="1">
    <source>
        <dbReference type="EMBL" id="RGV34516.1"/>
    </source>
</evidence>
<accession>A0A412X2G3</accession>
<gene>
    <name evidence="1" type="ORF">DWW18_07470</name>
</gene>
<reference evidence="1 2" key="1">
    <citation type="submission" date="2018-08" db="EMBL/GenBank/DDBJ databases">
        <title>A genome reference for cultivated species of the human gut microbiota.</title>
        <authorList>
            <person name="Zou Y."/>
            <person name="Xue W."/>
            <person name="Luo G."/>
        </authorList>
    </citation>
    <scope>NUCLEOTIDE SEQUENCE [LARGE SCALE GENOMIC DNA]</scope>
    <source>
        <strain evidence="1 2">AF14-49</strain>
    </source>
</reference>
<name>A0A412X2G3_9BACT</name>
<comment type="caution">
    <text evidence="1">The sequence shown here is derived from an EMBL/GenBank/DDBJ whole genome shotgun (WGS) entry which is preliminary data.</text>
</comment>